<keyword evidence="5" id="KW-0378">Hydrolase</keyword>
<gene>
    <name evidence="14" type="ORF">PACLA_8A073763</name>
</gene>
<evidence type="ECO:0000313" key="15">
    <source>
        <dbReference type="Proteomes" id="UP001152795"/>
    </source>
</evidence>
<keyword evidence="4" id="KW-0863">Zinc-finger</keyword>
<evidence type="ECO:0000256" key="6">
    <source>
        <dbReference type="ARBA" id="ARBA00022833"/>
    </source>
</evidence>
<reference evidence="14" key="1">
    <citation type="submission" date="2020-04" db="EMBL/GenBank/DDBJ databases">
        <authorList>
            <person name="Alioto T."/>
            <person name="Alioto T."/>
            <person name="Gomez Garrido J."/>
        </authorList>
    </citation>
    <scope>NUCLEOTIDE SEQUENCE</scope>
    <source>
        <strain evidence="14">A484AB</strain>
    </source>
</reference>
<evidence type="ECO:0000313" key="14">
    <source>
        <dbReference type="EMBL" id="CAB3994098.1"/>
    </source>
</evidence>
<dbReference type="InterPro" id="IPR020847">
    <property type="entry name" value="AP_endonuclease_F1_BS"/>
</dbReference>
<evidence type="ECO:0000256" key="2">
    <source>
        <dbReference type="ARBA" id="ARBA00007092"/>
    </source>
</evidence>
<evidence type="ECO:0000256" key="10">
    <source>
        <dbReference type="PIRSR" id="PIRSR604808-2"/>
    </source>
</evidence>
<keyword evidence="8" id="KW-0539">Nucleus</keyword>
<feature type="binding site" evidence="10">
    <location>
        <position position="7"/>
    </location>
    <ligand>
        <name>Mg(2+)</name>
        <dbReference type="ChEBI" id="CHEBI:18420"/>
        <label>1</label>
    </ligand>
</feature>
<feature type="compositionally biased region" description="Polar residues" evidence="13">
    <location>
        <begin position="456"/>
        <end position="465"/>
    </location>
</feature>
<feature type="site" description="Transition state stabilizer" evidence="11">
    <location>
        <position position="179"/>
    </location>
</feature>
<evidence type="ECO:0000256" key="1">
    <source>
        <dbReference type="ARBA" id="ARBA00000493"/>
    </source>
</evidence>
<feature type="binding site" evidence="10">
    <location>
        <position position="313"/>
    </location>
    <ligand>
        <name>Mg(2+)</name>
        <dbReference type="ChEBI" id="CHEBI:18420"/>
        <label>1</label>
    </ligand>
</feature>
<feature type="compositionally biased region" description="Polar residues" evidence="13">
    <location>
        <begin position="215"/>
        <end position="233"/>
    </location>
</feature>
<keyword evidence="6" id="KW-0862">Zinc</keyword>
<protein>
    <recommendedName>
        <fullName evidence="12">DNA-(apurinic or apyrimidinic site) endonuclease</fullName>
        <ecNumber evidence="12">3.1.-.-</ecNumber>
    </recommendedName>
</protein>
<dbReference type="GO" id="GO:0008270">
    <property type="term" value="F:zinc ion binding"/>
    <property type="evidence" value="ECO:0007669"/>
    <property type="project" value="UniProtKB-KW"/>
</dbReference>
<feature type="binding site" evidence="10">
    <location>
        <position position="179"/>
    </location>
    <ligand>
        <name>Mg(2+)</name>
        <dbReference type="ChEBI" id="CHEBI:18420"/>
        <label>1</label>
    </ligand>
</feature>
<feature type="compositionally biased region" description="Basic and acidic residues" evidence="13">
    <location>
        <begin position="384"/>
        <end position="403"/>
    </location>
</feature>
<dbReference type="GO" id="GO:0003906">
    <property type="term" value="F:DNA-(apurinic or apyrimidinic site) endonuclease activity"/>
    <property type="evidence" value="ECO:0007669"/>
    <property type="project" value="TreeGrafter"/>
</dbReference>
<evidence type="ECO:0000256" key="8">
    <source>
        <dbReference type="ARBA" id="ARBA00023242"/>
    </source>
</evidence>
<feature type="compositionally biased region" description="Polar residues" evidence="13">
    <location>
        <begin position="524"/>
        <end position="534"/>
    </location>
</feature>
<keyword evidence="7 10" id="KW-0460">Magnesium</keyword>
<feature type="region of interest" description="Disordered" evidence="13">
    <location>
        <begin position="490"/>
        <end position="545"/>
    </location>
</feature>
<evidence type="ECO:0000256" key="9">
    <source>
        <dbReference type="PIRSR" id="PIRSR604808-1"/>
    </source>
</evidence>
<evidence type="ECO:0000256" key="5">
    <source>
        <dbReference type="ARBA" id="ARBA00022801"/>
    </source>
</evidence>
<feature type="binding site" evidence="10">
    <location>
        <position position="177"/>
    </location>
    <ligand>
        <name>Mg(2+)</name>
        <dbReference type="ChEBI" id="CHEBI:18420"/>
        <label>1</label>
    </ligand>
</feature>
<dbReference type="PROSITE" id="PS51999">
    <property type="entry name" value="ZF_GRF"/>
    <property type="match status" value="1"/>
</dbReference>
<proteinExistence type="inferred from homology"/>
<feature type="binding site" evidence="10">
    <location>
        <position position="36"/>
    </location>
    <ligand>
        <name>Mg(2+)</name>
        <dbReference type="ChEBI" id="CHEBI:18420"/>
        <label>1</label>
    </ligand>
</feature>
<accession>A0A6S7GPW9</accession>
<evidence type="ECO:0000256" key="11">
    <source>
        <dbReference type="PIRSR" id="PIRSR604808-3"/>
    </source>
</evidence>
<feature type="region of interest" description="Disordered" evidence="13">
    <location>
        <begin position="360"/>
        <end position="418"/>
    </location>
</feature>
<dbReference type="PANTHER" id="PTHR22748:SF4">
    <property type="entry name" value="DNA-(APURINIC OR APYRIMIDINIC SITE) ENDONUCLEASE 2"/>
    <property type="match status" value="1"/>
</dbReference>
<dbReference type="EMBL" id="CACRXK020002390">
    <property type="protein sequence ID" value="CAB3994098.1"/>
    <property type="molecule type" value="Genomic_DNA"/>
</dbReference>
<keyword evidence="14" id="KW-0456">Lyase</keyword>
<feature type="compositionally biased region" description="Polar residues" evidence="13">
    <location>
        <begin position="360"/>
        <end position="369"/>
    </location>
</feature>
<dbReference type="NCBIfam" id="TIGR00633">
    <property type="entry name" value="xth"/>
    <property type="match status" value="1"/>
</dbReference>
<dbReference type="Pfam" id="PF03372">
    <property type="entry name" value="Exo_endo_phos"/>
    <property type="match status" value="1"/>
</dbReference>
<evidence type="ECO:0000256" key="7">
    <source>
        <dbReference type="ARBA" id="ARBA00022842"/>
    </source>
</evidence>
<feature type="binding site" evidence="10">
    <location>
        <position position="314"/>
    </location>
    <ligand>
        <name>Mg(2+)</name>
        <dbReference type="ChEBI" id="CHEBI:18420"/>
        <label>1</label>
    </ligand>
</feature>
<name>A0A6S7GPW9_PARCT</name>
<dbReference type="GO" id="GO:0008311">
    <property type="term" value="F:double-stranded DNA 3'-5' DNA exonuclease activity"/>
    <property type="evidence" value="ECO:0007669"/>
    <property type="project" value="UniProtKB-EC"/>
</dbReference>
<feature type="site" description="Important for catalytic activity" evidence="11">
    <location>
        <position position="287"/>
    </location>
</feature>
<evidence type="ECO:0000256" key="12">
    <source>
        <dbReference type="RuleBase" id="RU362131"/>
    </source>
</evidence>
<feature type="active site" evidence="9">
    <location>
        <position position="136"/>
    </location>
</feature>
<evidence type="ECO:0000256" key="3">
    <source>
        <dbReference type="ARBA" id="ARBA00022723"/>
    </source>
</evidence>
<dbReference type="OrthoDB" id="391817at2759"/>
<evidence type="ECO:0000256" key="13">
    <source>
        <dbReference type="SAM" id="MobiDB-lite"/>
    </source>
</evidence>
<dbReference type="Gene3D" id="3.60.10.10">
    <property type="entry name" value="Endonuclease/exonuclease/phosphatase"/>
    <property type="match status" value="1"/>
</dbReference>
<evidence type="ECO:0000256" key="4">
    <source>
        <dbReference type="ARBA" id="ARBA00022771"/>
    </source>
</evidence>
<keyword evidence="10" id="KW-0464">Manganese</keyword>
<keyword evidence="12" id="KW-0227">DNA damage</keyword>
<feature type="active site" description="Proton acceptor" evidence="9">
    <location>
        <position position="314"/>
    </location>
</feature>
<keyword evidence="3 10" id="KW-0479">Metal-binding</keyword>
<feature type="region of interest" description="Disordered" evidence="13">
    <location>
        <begin position="214"/>
        <end position="247"/>
    </location>
</feature>
<sequence>MKILTWNINGIRAVKKDQSLQKLFDSLDADIICLQETKITREMLEEETAIVEGYNAYFSFSKVRSGYSGVATFCRNHVTPVGAEDRIHLPVSDCDDIAEENLLTNEELESLNAEGRTVLTEHVDTEGKHVVIINLYCPRAELDNKERTEFKLKFYSLVEKKCKSLIQENKHVIVLGDFNVPHKLIDHCDPNDPKIFDSNPSRQWASTFIWDPSNDEPTVNPSSSCSAKTQSTTGDDESCEARKTSDAPPTTKFIDTFRYFHPDQKSAFTCWSTLTGARQTNYGTRIDYIFSSVNFFKTEFTECVIRPDIEGSDHCPVVATLKSSFRNAAKPPPLCTKYMPEFSGKQQKLKDFFKKSEKNANTSNLNASGNRIKGNTKLVNESKSGIKEISADKTQQKSSDKRHAQSTLKSQAKRLKTNTGASQGKIFQFFEKKNTKSKTDSNKQTDCSSKVVADSLANTNENDSGISEERSETVPQLNIHNVELCSSLESTNTSSQTSTSSACSDSDYSTKSSSQNATQSSASEETQARSQNYSKESRNSDEKSAAVVSSWKNILKGLPPAPLCSGHKEPCVLRTVKNKGPNHGKQFYCCARPQGHSTNKEARCGDFKWLKK</sequence>
<feature type="active site" description="Proton donor/acceptor" evidence="9">
    <location>
        <position position="177"/>
    </location>
</feature>
<dbReference type="InterPro" id="IPR004808">
    <property type="entry name" value="AP_endonuc_1"/>
</dbReference>
<dbReference type="GO" id="GO:0006284">
    <property type="term" value="P:base-excision repair"/>
    <property type="evidence" value="ECO:0007669"/>
    <property type="project" value="TreeGrafter"/>
</dbReference>
<dbReference type="Proteomes" id="UP001152795">
    <property type="component" value="Unassembled WGS sequence"/>
</dbReference>
<comment type="catalytic activity">
    <reaction evidence="1">
        <text>Exonucleolytic cleavage in the 3'- to 5'-direction to yield nucleoside 5'-phosphates.</text>
        <dbReference type="EC" id="3.1.11.2"/>
    </reaction>
</comment>
<dbReference type="GO" id="GO:0003677">
    <property type="term" value="F:DNA binding"/>
    <property type="evidence" value="ECO:0007669"/>
    <property type="project" value="InterPro"/>
</dbReference>
<dbReference type="CDD" id="cd09088">
    <property type="entry name" value="Ape2-like_AP-endo"/>
    <property type="match status" value="1"/>
</dbReference>
<dbReference type="SUPFAM" id="SSF56219">
    <property type="entry name" value="DNase I-like"/>
    <property type="match status" value="1"/>
</dbReference>
<feature type="compositionally biased region" description="Basic and acidic residues" evidence="13">
    <location>
        <begin position="535"/>
        <end position="544"/>
    </location>
</feature>
<feature type="region of interest" description="Disordered" evidence="13">
    <location>
        <begin position="452"/>
        <end position="475"/>
    </location>
</feature>
<comment type="caution">
    <text evidence="14">The sequence shown here is derived from an EMBL/GenBank/DDBJ whole genome shotgun (WGS) entry which is preliminary data.</text>
</comment>
<dbReference type="GO" id="GO:0016829">
    <property type="term" value="F:lyase activity"/>
    <property type="evidence" value="ECO:0007669"/>
    <property type="project" value="UniProtKB-KW"/>
</dbReference>
<keyword evidence="15" id="KW-1185">Reference proteome</keyword>
<comment type="cofactor">
    <cofactor evidence="10 12">
        <name>Mg(2+)</name>
        <dbReference type="ChEBI" id="CHEBI:18420"/>
    </cofactor>
    <cofactor evidence="10 12">
        <name>Mn(2+)</name>
        <dbReference type="ChEBI" id="CHEBI:29035"/>
    </cofactor>
    <text evidence="10 12">Probably binds two magnesium or manganese ions per subunit.</text>
</comment>
<dbReference type="GO" id="GO:0008081">
    <property type="term" value="F:phosphoric diester hydrolase activity"/>
    <property type="evidence" value="ECO:0007669"/>
    <property type="project" value="TreeGrafter"/>
</dbReference>
<dbReference type="AlphaFoldDB" id="A0A6S7GPW9"/>
<comment type="similarity">
    <text evidence="2 12">Belongs to the DNA repair enzymes AP/ExoA family.</text>
</comment>
<dbReference type="EC" id="3.1.-.-" evidence="12"/>
<dbReference type="InterPro" id="IPR010666">
    <property type="entry name" value="Znf_GRF"/>
</dbReference>
<dbReference type="Pfam" id="PF06839">
    <property type="entry name" value="Zn_ribbon_GRF"/>
    <property type="match status" value="1"/>
</dbReference>
<dbReference type="PROSITE" id="PS00726">
    <property type="entry name" value="AP_NUCLEASE_F1_1"/>
    <property type="match status" value="1"/>
</dbReference>
<feature type="site" description="Interaction with DNA substrate" evidence="11">
    <location>
        <position position="314"/>
    </location>
</feature>
<feature type="compositionally biased region" description="Low complexity" evidence="13">
    <location>
        <begin position="490"/>
        <end position="523"/>
    </location>
</feature>
<dbReference type="InterPro" id="IPR005135">
    <property type="entry name" value="Endo/exonuclease/phosphatase"/>
</dbReference>
<dbReference type="InterPro" id="IPR036691">
    <property type="entry name" value="Endo/exonu/phosph_ase_sf"/>
</dbReference>
<keyword evidence="12" id="KW-0234">DNA repair</keyword>
<dbReference type="PANTHER" id="PTHR22748">
    <property type="entry name" value="AP ENDONUCLEASE"/>
    <property type="match status" value="1"/>
</dbReference>
<dbReference type="PROSITE" id="PS51435">
    <property type="entry name" value="AP_NUCLEASE_F1_4"/>
    <property type="match status" value="1"/>
</dbReference>
<dbReference type="GO" id="GO:0005634">
    <property type="term" value="C:nucleus"/>
    <property type="evidence" value="ECO:0007669"/>
    <property type="project" value="TreeGrafter"/>
</dbReference>
<organism evidence="14 15">
    <name type="scientific">Paramuricea clavata</name>
    <name type="common">Red gorgonian</name>
    <name type="synonym">Violescent sea-whip</name>
    <dbReference type="NCBI Taxonomy" id="317549"/>
    <lineage>
        <taxon>Eukaryota</taxon>
        <taxon>Metazoa</taxon>
        <taxon>Cnidaria</taxon>
        <taxon>Anthozoa</taxon>
        <taxon>Octocorallia</taxon>
        <taxon>Malacalcyonacea</taxon>
        <taxon>Plexauridae</taxon>
        <taxon>Paramuricea</taxon>
    </lineage>
</organism>